<keyword evidence="1" id="KW-1133">Transmembrane helix</keyword>
<feature type="transmembrane region" description="Helical" evidence="1">
    <location>
        <begin position="12"/>
        <end position="32"/>
    </location>
</feature>
<dbReference type="Proteomes" id="UP000056090">
    <property type="component" value="Chromosome"/>
</dbReference>
<dbReference type="KEGG" id="aal:EP13_01425"/>
<keyword evidence="1" id="KW-0812">Transmembrane</keyword>
<accession>A0A075P286</accession>
<sequence>MKGPVRRSHRWLMLLVGGQVLFWSLSGLYMVWFDIYYIQGEHFFTWAQRDDERRHRLADRQYH</sequence>
<evidence type="ECO:0000313" key="3">
    <source>
        <dbReference type="Proteomes" id="UP000056090"/>
    </source>
</evidence>
<dbReference type="EMBL" id="CP008849">
    <property type="protein sequence ID" value="AIF97467.1"/>
    <property type="molecule type" value="Genomic_DNA"/>
</dbReference>
<keyword evidence="3" id="KW-1185">Reference proteome</keyword>
<keyword evidence="1" id="KW-0472">Membrane</keyword>
<protein>
    <submittedName>
        <fullName evidence="2">Uncharacterized protein</fullName>
    </submittedName>
</protein>
<gene>
    <name evidence="2" type="ORF">EP13_01425</name>
</gene>
<name>A0A075P286_9ALTE</name>
<proteinExistence type="predicted"/>
<organism evidence="2 3">
    <name type="scientific">Alteromonas australica</name>
    <dbReference type="NCBI Taxonomy" id="589873"/>
    <lineage>
        <taxon>Bacteria</taxon>
        <taxon>Pseudomonadati</taxon>
        <taxon>Pseudomonadota</taxon>
        <taxon>Gammaproteobacteria</taxon>
        <taxon>Alteromonadales</taxon>
        <taxon>Alteromonadaceae</taxon>
        <taxon>Alteromonas/Salinimonas group</taxon>
        <taxon>Alteromonas</taxon>
    </lineage>
</organism>
<evidence type="ECO:0000313" key="2">
    <source>
        <dbReference type="EMBL" id="AIF97467.1"/>
    </source>
</evidence>
<reference evidence="2 3" key="1">
    <citation type="submission" date="2014-06" db="EMBL/GenBank/DDBJ databases">
        <title>Genomes of Alteromonas australica, a world apart.</title>
        <authorList>
            <person name="Gonzaga A."/>
            <person name="Lopez-Perez M."/>
            <person name="Rodriguez-Valera F."/>
        </authorList>
    </citation>
    <scope>NUCLEOTIDE SEQUENCE [LARGE SCALE GENOMIC DNA]</scope>
    <source>
        <strain evidence="2 3">H 17</strain>
    </source>
</reference>
<evidence type="ECO:0000256" key="1">
    <source>
        <dbReference type="SAM" id="Phobius"/>
    </source>
</evidence>
<dbReference type="AlphaFoldDB" id="A0A075P286"/>